<name>A0AAQ3K378_9LILI</name>
<dbReference type="EMBL" id="CP136892">
    <property type="protein sequence ID" value="WOL01128.1"/>
    <property type="molecule type" value="Genomic_DNA"/>
</dbReference>
<keyword evidence="2" id="KW-1185">Reference proteome</keyword>
<evidence type="ECO:0000313" key="2">
    <source>
        <dbReference type="Proteomes" id="UP001327560"/>
    </source>
</evidence>
<dbReference type="InterPro" id="IPR044846">
    <property type="entry name" value="GH10"/>
</dbReference>
<dbReference type="GO" id="GO:0005975">
    <property type="term" value="P:carbohydrate metabolic process"/>
    <property type="evidence" value="ECO:0007669"/>
    <property type="project" value="InterPro"/>
</dbReference>
<dbReference type="PANTHER" id="PTHR31490">
    <property type="entry name" value="GLYCOSYL HYDROLASE"/>
    <property type="match status" value="1"/>
</dbReference>
<accession>A0AAQ3K378</accession>
<organism evidence="1 2">
    <name type="scientific">Canna indica</name>
    <name type="common">Indian-shot</name>
    <dbReference type="NCBI Taxonomy" id="4628"/>
    <lineage>
        <taxon>Eukaryota</taxon>
        <taxon>Viridiplantae</taxon>
        <taxon>Streptophyta</taxon>
        <taxon>Embryophyta</taxon>
        <taxon>Tracheophyta</taxon>
        <taxon>Spermatophyta</taxon>
        <taxon>Magnoliopsida</taxon>
        <taxon>Liliopsida</taxon>
        <taxon>Zingiberales</taxon>
        <taxon>Cannaceae</taxon>
        <taxon>Canna</taxon>
    </lineage>
</organism>
<evidence type="ECO:0000313" key="1">
    <source>
        <dbReference type="EMBL" id="WOL01128.1"/>
    </source>
</evidence>
<reference evidence="1 2" key="1">
    <citation type="submission" date="2023-10" db="EMBL/GenBank/DDBJ databases">
        <title>Chromosome-scale genome assembly provides insights into flower coloration mechanisms of Canna indica.</title>
        <authorList>
            <person name="Li C."/>
        </authorList>
    </citation>
    <scope>NUCLEOTIDE SEQUENCE [LARGE SCALE GENOMIC DNA]</scope>
    <source>
        <tissue evidence="1">Flower</tissue>
    </source>
</reference>
<gene>
    <name evidence="1" type="ORF">Cni_G09842</name>
</gene>
<dbReference type="PANTHER" id="PTHR31490:SF87">
    <property type="entry name" value="PUTATIVE, EXPRESSED-RELATED"/>
    <property type="match status" value="1"/>
</dbReference>
<dbReference type="GO" id="GO:0004553">
    <property type="term" value="F:hydrolase activity, hydrolyzing O-glycosyl compounds"/>
    <property type="evidence" value="ECO:0007669"/>
    <property type="project" value="InterPro"/>
</dbReference>
<dbReference type="SUPFAM" id="SSF51445">
    <property type="entry name" value="(Trans)glycosidases"/>
    <property type="match status" value="1"/>
</dbReference>
<dbReference type="Gene3D" id="3.20.20.80">
    <property type="entry name" value="Glycosidases"/>
    <property type="match status" value="1"/>
</dbReference>
<dbReference type="AlphaFoldDB" id="A0AAQ3K378"/>
<protein>
    <submittedName>
        <fullName evidence="1">Endo-1 4-beta-xylanase A</fullName>
    </submittedName>
</protein>
<dbReference type="Proteomes" id="UP001327560">
    <property type="component" value="Chromosome 3"/>
</dbReference>
<sequence length="177" mass="20247">MVHVTYQVSTWVHVGDSQRKGPENINVALGVDSQWVNDGQVMAKDERWYEIRGSSKIEMPSVSRTNIDNEDFIAFPRRQLQQGGLRDRVQVVLDEAATGLLQLCRHRYYADIDELLALYKSNDIDVRGHCIFWEVESLVQSWVRSLNSTDLSAAIQNCLSGLLTRYKDQFLHTTSTT</sequence>
<dbReference type="InterPro" id="IPR017853">
    <property type="entry name" value="GH"/>
</dbReference>
<proteinExistence type="predicted"/>